<dbReference type="InterPro" id="IPR006222">
    <property type="entry name" value="GCVT_N"/>
</dbReference>
<dbReference type="Gene3D" id="3.30.9.10">
    <property type="entry name" value="D-Amino Acid Oxidase, subunit A, domain 2"/>
    <property type="match status" value="1"/>
</dbReference>
<evidence type="ECO:0000313" key="6">
    <source>
        <dbReference type="EMBL" id="CAD6184521.1"/>
    </source>
</evidence>
<evidence type="ECO:0000256" key="1">
    <source>
        <dbReference type="ARBA" id="ARBA00008609"/>
    </source>
</evidence>
<comment type="similarity">
    <text evidence="1">Belongs to the GcvT family.</text>
</comment>
<evidence type="ECO:0000313" key="7">
    <source>
        <dbReference type="Proteomes" id="UP000835052"/>
    </source>
</evidence>
<dbReference type="EMBL" id="CAJGYM010000001">
    <property type="protein sequence ID" value="CAD6184521.1"/>
    <property type="molecule type" value="Genomic_DNA"/>
</dbReference>
<accession>A0A8S1GNS8</accession>
<gene>
    <name evidence="6" type="ORF">CAUJ_LOCUS440</name>
</gene>
<dbReference type="InterPro" id="IPR028896">
    <property type="entry name" value="GcvT/YgfZ/DmdA"/>
</dbReference>
<evidence type="ECO:0008006" key="8">
    <source>
        <dbReference type="Google" id="ProtNLM"/>
    </source>
</evidence>
<dbReference type="Pfam" id="PF01571">
    <property type="entry name" value="GCV_T"/>
    <property type="match status" value="1"/>
</dbReference>
<dbReference type="InterPro" id="IPR029043">
    <property type="entry name" value="GcvT/YgfZ_C"/>
</dbReference>
<evidence type="ECO:0000259" key="4">
    <source>
        <dbReference type="Pfam" id="PF08669"/>
    </source>
</evidence>
<organism evidence="6 7">
    <name type="scientific">Caenorhabditis auriculariae</name>
    <dbReference type="NCBI Taxonomy" id="2777116"/>
    <lineage>
        <taxon>Eukaryota</taxon>
        <taxon>Metazoa</taxon>
        <taxon>Ecdysozoa</taxon>
        <taxon>Nematoda</taxon>
        <taxon>Chromadorea</taxon>
        <taxon>Rhabditida</taxon>
        <taxon>Rhabditina</taxon>
        <taxon>Rhabditomorpha</taxon>
        <taxon>Rhabditoidea</taxon>
        <taxon>Rhabditidae</taxon>
        <taxon>Peloderinae</taxon>
        <taxon>Caenorhabditis</taxon>
    </lineage>
</organism>
<dbReference type="InterPro" id="IPR036188">
    <property type="entry name" value="FAD/NAD-bd_sf"/>
</dbReference>
<dbReference type="Pfam" id="PF01266">
    <property type="entry name" value="DAO"/>
    <property type="match status" value="1"/>
</dbReference>
<name>A0A8S1GNS8_9PELO</name>
<dbReference type="Gene3D" id="3.50.50.60">
    <property type="entry name" value="FAD/NAD(P)-binding domain"/>
    <property type="match status" value="1"/>
</dbReference>
<dbReference type="SUPFAM" id="SSF51905">
    <property type="entry name" value="FAD/NAD(P)-binding domain"/>
    <property type="match status" value="1"/>
</dbReference>
<dbReference type="AlphaFoldDB" id="A0A8S1GNS8"/>
<dbReference type="OrthoDB" id="498204at2759"/>
<evidence type="ECO:0000259" key="2">
    <source>
        <dbReference type="Pfam" id="PF01266"/>
    </source>
</evidence>
<dbReference type="SUPFAM" id="SSF103025">
    <property type="entry name" value="Folate-binding domain"/>
    <property type="match status" value="1"/>
</dbReference>
<evidence type="ECO:0000259" key="3">
    <source>
        <dbReference type="Pfam" id="PF01571"/>
    </source>
</evidence>
<dbReference type="SUPFAM" id="SSF54373">
    <property type="entry name" value="FAD-linked reductases, C-terminal domain"/>
    <property type="match status" value="1"/>
</dbReference>
<dbReference type="InterPro" id="IPR032503">
    <property type="entry name" value="FAO_M"/>
</dbReference>
<dbReference type="PANTHER" id="PTHR43757:SF2">
    <property type="entry name" value="AMINOMETHYLTRANSFERASE, MITOCHONDRIAL"/>
    <property type="match status" value="1"/>
</dbReference>
<feature type="domain" description="Aminomethyltransferase C-terminal" evidence="4">
    <location>
        <begin position="786"/>
        <end position="847"/>
    </location>
</feature>
<dbReference type="InterPro" id="IPR013977">
    <property type="entry name" value="GcvT_C"/>
</dbReference>
<feature type="domain" description="FAD dependent oxidoreductase central" evidence="5">
    <location>
        <begin position="420"/>
        <end position="469"/>
    </location>
</feature>
<dbReference type="GO" id="GO:0005739">
    <property type="term" value="C:mitochondrion"/>
    <property type="evidence" value="ECO:0007669"/>
    <property type="project" value="TreeGrafter"/>
</dbReference>
<reference evidence="6" key="1">
    <citation type="submission" date="2020-10" db="EMBL/GenBank/DDBJ databases">
        <authorList>
            <person name="Kikuchi T."/>
        </authorList>
    </citation>
    <scope>NUCLEOTIDE SEQUENCE</scope>
    <source>
        <strain evidence="6">NKZ352</strain>
    </source>
</reference>
<dbReference type="SUPFAM" id="SSF101790">
    <property type="entry name" value="Aminomethyltransferase beta-barrel domain"/>
    <property type="match status" value="1"/>
</dbReference>
<comment type="caution">
    <text evidence="6">The sequence shown here is derived from an EMBL/GenBank/DDBJ whole genome shotgun (WGS) entry which is preliminary data.</text>
</comment>
<feature type="domain" description="GCVT N-terminal" evidence="3">
    <location>
        <begin position="476"/>
        <end position="745"/>
    </location>
</feature>
<dbReference type="InterPro" id="IPR027266">
    <property type="entry name" value="TrmE/GcvT-like"/>
</dbReference>
<dbReference type="Gene3D" id="2.40.30.110">
    <property type="entry name" value="Aminomethyltransferase beta-barrel domains"/>
    <property type="match status" value="1"/>
</dbReference>
<dbReference type="Gene3D" id="3.30.1360.120">
    <property type="entry name" value="Probable tRNA modification gtpase trme, domain 1"/>
    <property type="match status" value="1"/>
</dbReference>
<feature type="domain" description="FAD dependent oxidoreductase" evidence="2">
    <location>
        <begin position="32"/>
        <end position="417"/>
    </location>
</feature>
<protein>
    <recommendedName>
        <fullName evidence="8">FAD dependent oxidoreductase</fullName>
    </recommendedName>
</protein>
<dbReference type="Pfam" id="PF08669">
    <property type="entry name" value="GCV_T_C"/>
    <property type="match status" value="1"/>
</dbReference>
<dbReference type="PANTHER" id="PTHR43757">
    <property type="entry name" value="AMINOMETHYLTRANSFERASE"/>
    <property type="match status" value="1"/>
</dbReference>
<dbReference type="Gene3D" id="3.30.70.1400">
    <property type="entry name" value="Aminomethyltransferase beta-barrel domains"/>
    <property type="match status" value="1"/>
</dbReference>
<keyword evidence="7" id="KW-1185">Reference proteome</keyword>
<proteinExistence type="inferred from homology"/>
<dbReference type="Proteomes" id="UP000835052">
    <property type="component" value="Unassembled WGS sequence"/>
</dbReference>
<dbReference type="Pfam" id="PF16350">
    <property type="entry name" value="FAO_M"/>
    <property type="match status" value="1"/>
</dbReference>
<evidence type="ECO:0000259" key="5">
    <source>
        <dbReference type="Pfam" id="PF16350"/>
    </source>
</evidence>
<dbReference type="InterPro" id="IPR006076">
    <property type="entry name" value="FAD-dep_OxRdtase"/>
</dbReference>
<sequence>MLTLKRTNSLRNAAIASRISTRYGSTMNVFACVLGSGVAGSSVAYHLNKRNIKDVLLLERASSAASPRSTSFHSPGLVSASHPAHRYKPILAYSIELYSRLEKETGVVRFSFFLLESTDVILVITEDERKIDFQPTGTIRLATHETRLSEFKRYVSRDYYKEGDVSKTTLLTPDQVHELAPDIDCSQILGALYTTNDGTVSSRGLTQALVAGAKSGGVQVIDGAIPRQIRYDKEKGHWIVELEDGTTVLTRNLINAGGIWANDIARLSGHDLPVVIVEHQYAVLKPKSPPAPMPALIDHDSTFYIRKRQSCDEYLFGGFEPLDRVVIREDWSKKGVPNEGSSLVKPDFSRLEQAHQRACELLPRLKDAEIEAHAAVFNMTPDGYPLVGPYDKNYWLTTGFLDGVSSGGGIGKYLADWIVDGEPPAELFDTDASRFERWADRKFVRERCRETYSMYYNWSYTDRLAARPTDRISGIYGRLKKEGATFAFRNGWEVPQAFKVDEEEGLLSTLMREYQKVTNKCGVVDMSWRGKIEVKGRDAEALMDYVIASRIPPLGKIGSGVMLTRKGNVLAPFMIFHHDRQRSAFIVLTEPERESRDLYWLRRAAAERHLNVQVSCVSEYLASLALVGPNSREVLSSLTKSDVSDEGFPQRSTRMIRLGPVGVVCARSSTATGQLSYEFFHNRAETSKLYEAIISAGRPHGIVNFGQATFNMMRLEHGYKIWGRELTLDTNPYECGLGGLVDLSKVDFIGRASAEEFSKQTQFKKRLALVTFDLTESQVPLDTRYIPVGNEVIRREGQEERIGQITSGAYSVRLQKPIAFAWIDSSVGANDRLVVEMGDKKLLGTILESLPHAPIQ</sequence>